<organism evidence="3 4">
    <name type="scientific">Coprinopsis cinerea (strain Okayama-7 / 130 / ATCC MYA-4618 / FGSC 9003)</name>
    <name type="common">Inky cap fungus</name>
    <name type="synonym">Hormographiella aspergillata</name>
    <dbReference type="NCBI Taxonomy" id="240176"/>
    <lineage>
        <taxon>Eukaryota</taxon>
        <taxon>Fungi</taxon>
        <taxon>Dikarya</taxon>
        <taxon>Basidiomycota</taxon>
        <taxon>Agaricomycotina</taxon>
        <taxon>Agaricomycetes</taxon>
        <taxon>Agaricomycetidae</taxon>
        <taxon>Agaricales</taxon>
        <taxon>Agaricineae</taxon>
        <taxon>Psathyrellaceae</taxon>
        <taxon>Coprinopsis</taxon>
    </lineage>
</organism>
<evidence type="ECO:0000313" key="3">
    <source>
        <dbReference type="EMBL" id="EFI26749.1"/>
    </source>
</evidence>
<sequence length="303" mass="32451">MEIPSPSYPHPRPVHHPRQYSSFAFALSAAPPFPAAWPAWFRPASEFSATSDGDTKTPTAFDIPSITTEFHSYDGAKFRLLTKSSSLPFGTTTVNRFVNAASPCQGVPMAIVFHAALPTTPPSVFSRADSSVSNDIPNNPISGDQDTCNRPRATICAASRKALDIAADRTTENQSKFSKINHTRYVSDNTVSLAVSSVLTHVLRSPDSSPQGDCSRLSHPLTCGQPPTFSQPPTTSSRVSLSGALPPCPLSLLTLSSFQSPGVPHPAPQSLYPASLFDVWGCPVVLSLMLLIVAGRSLVMTMW</sequence>
<dbReference type="RefSeq" id="XP_002910243.1">
    <property type="nucleotide sequence ID" value="XM_002910197.1"/>
</dbReference>
<comment type="caution">
    <text evidence="3">The sequence shown here is derived from an EMBL/GenBank/DDBJ whole genome shotgun (WGS) entry which is preliminary data.</text>
</comment>
<gene>
    <name evidence="3" type="ORF">CC1G_15673</name>
</gene>
<dbReference type="EMBL" id="AACS02000011">
    <property type="protein sequence ID" value="EFI26749.1"/>
    <property type="molecule type" value="Genomic_DNA"/>
</dbReference>
<evidence type="ECO:0000256" key="1">
    <source>
        <dbReference type="SAM" id="MobiDB-lite"/>
    </source>
</evidence>
<keyword evidence="2" id="KW-0812">Transmembrane</keyword>
<keyword evidence="2" id="KW-1133">Transmembrane helix</keyword>
<protein>
    <submittedName>
        <fullName evidence="3">Uncharacterized protein</fullName>
    </submittedName>
</protein>
<feature type="transmembrane region" description="Helical" evidence="2">
    <location>
        <begin position="271"/>
        <end position="294"/>
    </location>
</feature>
<dbReference type="AlphaFoldDB" id="D6RQD3"/>
<proteinExistence type="predicted"/>
<name>D6RQD3_COPC7</name>
<evidence type="ECO:0000256" key="2">
    <source>
        <dbReference type="SAM" id="Phobius"/>
    </source>
</evidence>
<keyword evidence="2" id="KW-0472">Membrane</keyword>
<dbReference type="GeneID" id="9379657"/>
<accession>D6RQD3</accession>
<dbReference type="Proteomes" id="UP000001861">
    <property type="component" value="Unassembled WGS sequence"/>
</dbReference>
<dbReference type="VEuPathDB" id="FungiDB:CC1G_15673"/>
<dbReference type="HOGENOM" id="CLU_918323_0_0_1"/>
<reference evidence="3 4" key="1">
    <citation type="journal article" date="2010" name="Proc. Natl. Acad. Sci. U.S.A.">
        <title>Insights into evolution of multicellular fungi from the assembled chromosomes of the mushroom Coprinopsis cinerea (Coprinus cinereus).</title>
        <authorList>
            <person name="Stajich J.E."/>
            <person name="Wilke S.K."/>
            <person name="Ahren D."/>
            <person name="Au C.H."/>
            <person name="Birren B.W."/>
            <person name="Borodovsky M."/>
            <person name="Burns C."/>
            <person name="Canback B."/>
            <person name="Casselton L.A."/>
            <person name="Cheng C.K."/>
            <person name="Deng J."/>
            <person name="Dietrich F.S."/>
            <person name="Fargo D.C."/>
            <person name="Farman M.L."/>
            <person name="Gathman A.C."/>
            <person name="Goldberg J."/>
            <person name="Guigo R."/>
            <person name="Hoegger P.J."/>
            <person name="Hooker J.B."/>
            <person name="Huggins A."/>
            <person name="James T.Y."/>
            <person name="Kamada T."/>
            <person name="Kilaru S."/>
            <person name="Kodira C."/>
            <person name="Kues U."/>
            <person name="Kupfer D."/>
            <person name="Kwan H.S."/>
            <person name="Lomsadze A."/>
            <person name="Li W."/>
            <person name="Lilly W.W."/>
            <person name="Ma L.J."/>
            <person name="Mackey A.J."/>
            <person name="Manning G."/>
            <person name="Martin F."/>
            <person name="Muraguchi H."/>
            <person name="Natvig D.O."/>
            <person name="Palmerini H."/>
            <person name="Ramesh M.A."/>
            <person name="Rehmeyer C.J."/>
            <person name="Roe B.A."/>
            <person name="Shenoy N."/>
            <person name="Stanke M."/>
            <person name="Ter-Hovhannisyan V."/>
            <person name="Tunlid A."/>
            <person name="Velagapudi R."/>
            <person name="Vision T.J."/>
            <person name="Zeng Q."/>
            <person name="Zolan M.E."/>
            <person name="Pukkila P.J."/>
        </authorList>
    </citation>
    <scope>NUCLEOTIDE SEQUENCE [LARGE SCALE GENOMIC DNA]</scope>
    <source>
        <strain evidence="4">Okayama-7 / 130 / ATCC MYA-4618 / FGSC 9003</strain>
    </source>
</reference>
<evidence type="ECO:0000313" key="4">
    <source>
        <dbReference type="Proteomes" id="UP000001861"/>
    </source>
</evidence>
<dbReference type="KEGG" id="cci:CC1G_15673"/>
<feature type="compositionally biased region" description="Low complexity" evidence="1">
    <location>
        <begin position="225"/>
        <end position="237"/>
    </location>
</feature>
<dbReference type="InParanoid" id="D6RQD3"/>
<keyword evidence="4" id="KW-1185">Reference proteome</keyword>
<feature type="region of interest" description="Disordered" evidence="1">
    <location>
        <begin position="204"/>
        <end position="240"/>
    </location>
</feature>